<feature type="signal peptide" evidence="2">
    <location>
        <begin position="1"/>
        <end position="21"/>
    </location>
</feature>
<dbReference type="InterPro" id="IPR036378">
    <property type="entry name" value="FAS1_dom_sf"/>
</dbReference>
<feature type="region of interest" description="Disordered" evidence="1">
    <location>
        <begin position="332"/>
        <end position="355"/>
    </location>
</feature>
<sequence length="385" mass="39083">MQLANVVSALAITALAGLASAQNANNTVVANVQALNHTVDGKDYTLATALKLAGSVQPVVDALNNSKNITLFAPTDDAFKAFGAANPVQLVTVTSDPALTQKVLLYHTVGSKFLPAGQPAKQFIKTGDGNNWIQVDVNSGKVMLFFNGGNATVIDSIPSSNGIVHVIDNVLQPPPSAVDDLKKEGLDTLITQVQAANLTSAVSDLNNATLFAPTNNAFDTVLGFAKSNNLTLNATMLAGILRFHVVPGTYFSTDIAAIKTAKLATLLAGQSVNVTYDGSDVKLYGAGQTALKLAPATVTKADILVAGGVMHIIDAVLIPDLNAAVVSGNDTTGANPNSTTNANGTTTTNNGTATGTGSASKSSAAVLASSALSVFGAVAAAVLLI</sequence>
<keyword evidence="2" id="KW-0732">Signal</keyword>
<evidence type="ECO:0000256" key="2">
    <source>
        <dbReference type="SAM" id="SignalP"/>
    </source>
</evidence>
<dbReference type="SUPFAM" id="SSF82153">
    <property type="entry name" value="FAS1 domain"/>
    <property type="match status" value="2"/>
</dbReference>
<gene>
    <name evidence="4" type="ORF">HDU87_002122</name>
</gene>
<comment type="caution">
    <text evidence="4">The sequence shown here is derived from an EMBL/GenBank/DDBJ whole genome shotgun (WGS) entry which is preliminary data.</text>
</comment>
<dbReference type="Pfam" id="PF02469">
    <property type="entry name" value="Fasciclin"/>
    <property type="match status" value="2"/>
</dbReference>
<dbReference type="PANTHER" id="PTHR10900:SF77">
    <property type="entry name" value="FI19380P1"/>
    <property type="match status" value="1"/>
</dbReference>
<dbReference type="InterPro" id="IPR050904">
    <property type="entry name" value="Adhesion/Biosynth-related"/>
</dbReference>
<dbReference type="AlphaFoldDB" id="A0AAD5TLR8"/>
<dbReference type="Proteomes" id="UP001212152">
    <property type="component" value="Unassembled WGS sequence"/>
</dbReference>
<evidence type="ECO:0000259" key="3">
    <source>
        <dbReference type="PROSITE" id="PS50213"/>
    </source>
</evidence>
<protein>
    <recommendedName>
        <fullName evidence="3">FAS1 domain-containing protein</fullName>
    </recommendedName>
</protein>
<name>A0AAD5TLR8_9FUNG</name>
<dbReference type="Gene3D" id="2.30.180.10">
    <property type="entry name" value="FAS1 domain"/>
    <property type="match status" value="2"/>
</dbReference>
<accession>A0AAD5TLR8</accession>
<dbReference type="GO" id="GO:0005615">
    <property type="term" value="C:extracellular space"/>
    <property type="evidence" value="ECO:0007669"/>
    <property type="project" value="TreeGrafter"/>
</dbReference>
<feature type="domain" description="FAS1" evidence="3">
    <location>
        <begin position="174"/>
        <end position="317"/>
    </location>
</feature>
<dbReference type="PANTHER" id="PTHR10900">
    <property type="entry name" value="PERIOSTIN-RELATED"/>
    <property type="match status" value="1"/>
</dbReference>
<dbReference type="SMART" id="SM00554">
    <property type="entry name" value="FAS1"/>
    <property type="match status" value="2"/>
</dbReference>
<feature type="chain" id="PRO_5042109149" description="FAS1 domain-containing protein" evidence="2">
    <location>
        <begin position="22"/>
        <end position="385"/>
    </location>
</feature>
<evidence type="ECO:0000313" key="5">
    <source>
        <dbReference type="Proteomes" id="UP001212152"/>
    </source>
</evidence>
<feature type="domain" description="FAS1" evidence="3">
    <location>
        <begin position="31"/>
        <end position="171"/>
    </location>
</feature>
<dbReference type="InterPro" id="IPR000782">
    <property type="entry name" value="FAS1_domain"/>
</dbReference>
<proteinExistence type="predicted"/>
<dbReference type="EMBL" id="JADGJQ010000017">
    <property type="protein sequence ID" value="KAJ3180244.1"/>
    <property type="molecule type" value="Genomic_DNA"/>
</dbReference>
<evidence type="ECO:0000313" key="4">
    <source>
        <dbReference type="EMBL" id="KAJ3180244.1"/>
    </source>
</evidence>
<organism evidence="4 5">
    <name type="scientific">Geranomyces variabilis</name>
    <dbReference type="NCBI Taxonomy" id="109894"/>
    <lineage>
        <taxon>Eukaryota</taxon>
        <taxon>Fungi</taxon>
        <taxon>Fungi incertae sedis</taxon>
        <taxon>Chytridiomycota</taxon>
        <taxon>Chytridiomycota incertae sedis</taxon>
        <taxon>Chytridiomycetes</taxon>
        <taxon>Spizellomycetales</taxon>
        <taxon>Powellomycetaceae</taxon>
        <taxon>Geranomyces</taxon>
    </lineage>
</organism>
<evidence type="ECO:0000256" key="1">
    <source>
        <dbReference type="SAM" id="MobiDB-lite"/>
    </source>
</evidence>
<keyword evidence="5" id="KW-1185">Reference proteome</keyword>
<reference evidence="4" key="1">
    <citation type="submission" date="2020-05" db="EMBL/GenBank/DDBJ databases">
        <title>Phylogenomic resolution of chytrid fungi.</title>
        <authorList>
            <person name="Stajich J.E."/>
            <person name="Amses K."/>
            <person name="Simmons R."/>
            <person name="Seto K."/>
            <person name="Myers J."/>
            <person name="Bonds A."/>
            <person name="Quandt C.A."/>
            <person name="Barry K."/>
            <person name="Liu P."/>
            <person name="Grigoriev I."/>
            <person name="Longcore J.E."/>
            <person name="James T.Y."/>
        </authorList>
    </citation>
    <scope>NUCLEOTIDE SEQUENCE</scope>
    <source>
        <strain evidence="4">JEL0379</strain>
    </source>
</reference>
<dbReference type="PROSITE" id="PS50213">
    <property type="entry name" value="FAS1"/>
    <property type="match status" value="2"/>
</dbReference>